<dbReference type="PANTHER" id="PTHR33507:SF3">
    <property type="entry name" value="INNER MEMBRANE PROTEIN YBBJ"/>
    <property type="match status" value="1"/>
</dbReference>
<evidence type="ECO:0000313" key="9">
    <source>
        <dbReference type="Proteomes" id="UP000198995"/>
    </source>
</evidence>
<dbReference type="GO" id="GO:0005886">
    <property type="term" value="C:plasma membrane"/>
    <property type="evidence" value="ECO:0007669"/>
    <property type="project" value="TreeGrafter"/>
</dbReference>
<dbReference type="Pfam" id="PF24961">
    <property type="entry name" value="NfeD_membrane"/>
    <property type="match status" value="1"/>
</dbReference>
<dbReference type="InterPro" id="IPR002810">
    <property type="entry name" value="NfeD-like_C"/>
</dbReference>
<feature type="transmembrane region" description="Helical" evidence="5">
    <location>
        <begin position="54"/>
        <end position="72"/>
    </location>
</feature>
<evidence type="ECO:0000256" key="4">
    <source>
        <dbReference type="ARBA" id="ARBA00023136"/>
    </source>
</evidence>
<evidence type="ECO:0000256" key="3">
    <source>
        <dbReference type="ARBA" id="ARBA00022989"/>
    </source>
</evidence>
<evidence type="ECO:0000256" key="5">
    <source>
        <dbReference type="SAM" id="Phobius"/>
    </source>
</evidence>
<dbReference type="Proteomes" id="UP000198995">
    <property type="component" value="Unassembled WGS sequence"/>
</dbReference>
<dbReference type="OrthoDB" id="9806253at2"/>
<dbReference type="PANTHER" id="PTHR33507">
    <property type="entry name" value="INNER MEMBRANE PROTEIN YBBJ"/>
    <property type="match status" value="1"/>
</dbReference>
<dbReference type="Pfam" id="PF01957">
    <property type="entry name" value="NfeD"/>
    <property type="match status" value="1"/>
</dbReference>
<dbReference type="InterPro" id="IPR056739">
    <property type="entry name" value="NfeD_membrane"/>
</dbReference>
<feature type="domain" description="NfeD integral membrane" evidence="7">
    <location>
        <begin position="3"/>
        <end position="65"/>
    </location>
</feature>
<dbReference type="EMBL" id="FNAF01000001">
    <property type="protein sequence ID" value="SDD14791.1"/>
    <property type="molecule type" value="Genomic_DNA"/>
</dbReference>
<feature type="domain" description="NfeD-like C-terminal" evidence="6">
    <location>
        <begin position="101"/>
        <end position="156"/>
    </location>
</feature>
<gene>
    <name evidence="8" type="ORF">SAMN04489866_101299</name>
</gene>
<keyword evidence="4 5" id="KW-0472">Membrane</keyword>
<keyword evidence="3 5" id="KW-1133">Transmembrane helix</keyword>
<proteinExistence type="predicted"/>
<reference evidence="8 9" key="1">
    <citation type="submission" date="2016-10" db="EMBL/GenBank/DDBJ databases">
        <authorList>
            <person name="de Groot N.N."/>
        </authorList>
    </citation>
    <scope>NUCLEOTIDE SEQUENCE [LARGE SCALE GENOMIC DNA]</scope>
    <source>
        <strain evidence="8 9">DSM 20475</strain>
    </source>
</reference>
<dbReference type="STRING" id="2741.SAMN04489866_101299"/>
<keyword evidence="9" id="KW-1185">Reference proteome</keyword>
<sequence>MDFLPIAFFVLGLVLILVEVFVPGFGVFGITGALCILIGVYLSEDNLADALPKMAVTVVVMAIIIPLVVKVAKRSRKMEKFNLRQSLSTEEGFVSTGKALQAYIGLKGHALTDLRPAGTMVTADDERVDVTTRGDFISKGSPVEVVARDGTWLIVRMISEDN</sequence>
<keyword evidence="2 5" id="KW-0812">Transmembrane</keyword>
<dbReference type="RefSeq" id="WP_091790975.1">
    <property type="nucleotide sequence ID" value="NZ_FNAF01000001.1"/>
</dbReference>
<feature type="transmembrane region" description="Helical" evidence="5">
    <location>
        <begin position="9"/>
        <end position="42"/>
    </location>
</feature>
<dbReference type="InterPro" id="IPR052165">
    <property type="entry name" value="Membrane_assoc_protease"/>
</dbReference>
<evidence type="ECO:0000259" key="6">
    <source>
        <dbReference type="Pfam" id="PF01957"/>
    </source>
</evidence>
<organism evidence="8 9">
    <name type="scientific">Peptococcus niger</name>
    <dbReference type="NCBI Taxonomy" id="2741"/>
    <lineage>
        <taxon>Bacteria</taxon>
        <taxon>Bacillati</taxon>
        <taxon>Bacillota</taxon>
        <taxon>Clostridia</taxon>
        <taxon>Eubacteriales</taxon>
        <taxon>Peptococcaceae</taxon>
        <taxon>Peptococcus</taxon>
    </lineage>
</organism>
<accession>A0A1G6SDP8</accession>
<comment type="subcellular location">
    <subcellularLocation>
        <location evidence="1">Membrane</location>
        <topology evidence="1">Multi-pass membrane protein</topology>
    </subcellularLocation>
</comment>
<dbReference type="Gene3D" id="2.40.50.140">
    <property type="entry name" value="Nucleic acid-binding proteins"/>
    <property type="match status" value="1"/>
</dbReference>
<evidence type="ECO:0000313" key="8">
    <source>
        <dbReference type="EMBL" id="SDD14791.1"/>
    </source>
</evidence>
<protein>
    <submittedName>
        <fullName evidence="8">NfeD-like C-terminal, partner-binding</fullName>
    </submittedName>
</protein>
<evidence type="ECO:0000259" key="7">
    <source>
        <dbReference type="Pfam" id="PF24961"/>
    </source>
</evidence>
<evidence type="ECO:0000256" key="1">
    <source>
        <dbReference type="ARBA" id="ARBA00004141"/>
    </source>
</evidence>
<evidence type="ECO:0000256" key="2">
    <source>
        <dbReference type="ARBA" id="ARBA00022692"/>
    </source>
</evidence>
<dbReference type="AlphaFoldDB" id="A0A1G6SDP8"/>
<name>A0A1G6SDP8_PEPNI</name>
<dbReference type="InterPro" id="IPR012340">
    <property type="entry name" value="NA-bd_OB-fold"/>
</dbReference>